<dbReference type="EMBL" id="JALBUT010000004">
    <property type="protein sequence ID" value="MDX8415487.1"/>
    <property type="molecule type" value="Genomic_DNA"/>
</dbReference>
<keyword evidence="3" id="KW-1185">Reference proteome</keyword>
<gene>
    <name evidence="2" type="ORF">MOX91_04735</name>
</gene>
<evidence type="ECO:0000256" key="1">
    <source>
        <dbReference type="SAM" id="Phobius"/>
    </source>
</evidence>
<evidence type="ECO:0008006" key="4">
    <source>
        <dbReference type="Google" id="ProtNLM"/>
    </source>
</evidence>
<accession>A0ABU4WG04</accession>
<keyword evidence="1" id="KW-1133">Transmembrane helix</keyword>
<evidence type="ECO:0000313" key="3">
    <source>
        <dbReference type="Proteomes" id="UP001275932"/>
    </source>
</evidence>
<proteinExistence type="predicted"/>
<sequence length="218" mass="24899">MRYIFRLFKRNPIAFVISSILTLATMLSIIASLAIIMVAILAPRILQEDFSEKTGFFLSTEKLFVNIISGEVEINNLRISPPKEYNESNFLTAKRVKFKIDPIKFFNGKILITEFEMDAEHLNCVKISAAKYSIRDFIYAFPGFAEFADDDKFKSISMMIEKIDYIDKSDAKIPLRWTSKKEFNITLNDIKSPTLTRKIVGEALEESGANFVLQGVNL</sequence>
<name>A0ABU4WG04_9BACT</name>
<reference evidence="2 3" key="1">
    <citation type="submission" date="2022-03" db="EMBL/GenBank/DDBJ databases">
        <title>Novel taxa within the pig intestine.</title>
        <authorList>
            <person name="Wylensek D."/>
            <person name="Bishof K."/>
            <person name="Afrizal A."/>
            <person name="Clavel T."/>
        </authorList>
    </citation>
    <scope>NUCLEOTIDE SEQUENCE [LARGE SCALE GENOMIC DNA]</scope>
    <source>
        <strain evidence="2 3">CLA-KB-P66</strain>
    </source>
</reference>
<keyword evidence="1" id="KW-0812">Transmembrane</keyword>
<comment type="caution">
    <text evidence="2">The sequence shown here is derived from an EMBL/GenBank/DDBJ whole genome shotgun (WGS) entry which is preliminary data.</text>
</comment>
<keyword evidence="1" id="KW-0472">Membrane</keyword>
<protein>
    <recommendedName>
        <fullName evidence="4">ABC transporter permease</fullName>
    </recommendedName>
</protein>
<dbReference type="Proteomes" id="UP001275932">
    <property type="component" value="Unassembled WGS sequence"/>
</dbReference>
<organism evidence="2 3">
    <name type="scientific">Intestinicryptomonas porci</name>
    <dbReference type="NCBI Taxonomy" id="2926320"/>
    <lineage>
        <taxon>Bacteria</taxon>
        <taxon>Pseudomonadati</taxon>
        <taxon>Verrucomicrobiota</taxon>
        <taxon>Opitutia</taxon>
        <taxon>Opitutales</taxon>
        <taxon>Intestinicryptomonaceae</taxon>
        <taxon>Intestinicryptomonas</taxon>
    </lineage>
</organism>
<dbReference type="RefSeq" id="WP_370396935.1">
    <property type="nucleotide sequence ID" value="NZ_JALBUT010000004.1"/>
</dbReference>
<evidence type="ECO:0000313" key="2">
    <source>
        <dbReference type="EMBL" id="MDX8415487.1"/>
    </source>
</evidence>
<feature type="transmembrane region" description="Helical" evidence="1">
    <location>
        <begin position="12"/>
        <end position="42"/>
    </location>
</feature>